<feature type="transmembrane region" description="Helical" evidence="6">
    <location>
        <begin position="382"/>
        <end position="402"/>
    </location>
</feature>
<dbReference type="GO" id="GO:0016020">
    <property type="term" value="C:membrane"/>
    <property type="evidence" value="ECO:0007669"/>
    <property type="project" value="UniProtKB-SubCell"/>
</dbReference>
<dbReference type="CDD" id="cd13953">
    <property type="entry name" value="7tm_classC_mGluR-like"/>
    <property type="match status" value="1"/>
</dbReference>
<gene>
    <name evidence="8" type="ORF">K0M31_013316</name>
</gene>
<dbReference type="EMBL" id="JAHYIQ010000036">
    <property type="protein sequence ID" value="KAK1119489.1"/>
    <property type="molecule type" value="Genomic_DNA"/>
</dbReference>
<dbReference type="AlphaFoldDB" id="A0AA40FI47"/>
<keyword evidence="5" id="KW-0325">Glycoprotein</keyword>
<dbReference type="InterPro" id="IPR017978">
    <property type="entry name" value="GPCR_3_C"/>
</dbReference>
<evidence type="ECO:0000256" key="1">
    <source>
        <dbReference type="ARBA" id="ARBA00004141"/>
    </source>
</evidence>
<feature type="transmembrane region" description="Helical" evidence="6">
    <location>
        <begin position="272"/>
        <end position="291"/>
    </location>
</feature>
<sequence>MPVDWSCLALVENRLRFYLLLCGIAERKERRAHKDALTQETVHVPVTLQKLGSHTEPYRDKDGSTDDAMRLSPIILSWATASWLGPTGTTAIRAQASRDYELSTEFFLVPSDVAMDRNGLASVASVISVPAPNRTISVFKMPPGKKKNQEIETDARPYSRSLLRQRPWALPLAALSAATMLLMAGFEVFVLLKARVTAPNRRHLFLGQALLLGLFLLAGLSAAASLSQNPLSCAAFRLVGLPAALVFAALLVKCVFLLSLNSGVYLPAPYQALVLGFAVLVQVAIIGQWFYGEPPTVVQIQNAEQNSPMSCCKTPLGQIVASLGYPGALLVAVACLAVRARGVRDNNREAAFIGLAVGLSLPIWISSAIGSVAASAESDREAWLAYGLLTTSLLVFLTMFLPKGRQLAALGREASATVIRDRDDALSSLPGSGYSPSFFHFKPAEASLKRKIHYHSGDRVALVSSAIPGCTACRHGGSPIYSDDVHGPMETFVLPPGMYLRPEDAGNLYTTLSANPNVFFQRATHPGMMY</sequence>
<evidence type="ECO:0000256" key="2">
    <source>
        <dbReference type="ARBA" id="ARBA00022692"/>
    </source>
</evidence>
<evidence type="ECO:0000313" key="8">
    <source>
        <dbReference type="EMBL" id="KAK1119489.1"/>
    </source>
</evidence>
<comment type="caution">
    <text evidence="8">The sequence shown here is derived from an EMBL/GenBank/DDBJ whole genome shotgun (WGS) entry which is preliminary data.</text>
</comment>
<keyword evidence="9" id="KW-1185">Reference proteome</keyword>
<dbReference type="InterPro" id="IPR050726">
    <property type="entry name" value="mGluR"/>
</dbReference>
<organism evidence="8 9">
    <name type="scientific">Melipona bicolor</name>
    <dbReference type="NCBI Taxonomy" id="60889"/>
    <lineage>
        <taxon>Eukaryota</taxon>
        <taxon>Metazoa</taxon>
        <taxon>Ecdysozoa</taxon>
        <taxon>Arthropoda</taxon>
        <taxon>Hexapoda</taxon>
        <taxon>Insecta</taxon>
        <taxon>Pterygota</taxon>
        <taxon>Neoptera</taxon>
        <taxon>Endopterygota</taxon>
        <taxon>Hymenoptera</taxon>
        <taxon>Apocrita</taxon>
        <taxon>Aculeata</taxon>
        <taxon>Apoidea</taxon>
        <taxon>Anthophila</taxon>
        <taxon>Apidae</taxon>
        <taxon>Melipona</taxon>
    </lineage>
</organism>
<accession>A0AA40FI47</accession>
<feature type="transmembrane region" description="Helical" evidence="6">
    <location>
        <begin position="168"/>
        <end position="192"/>
    </location>
</feature>
<evidence type="ECO:0000256" key="3">
    <source>
        <dbReference type="ARBA" id="ARBA00022989"/>
    </source>
</evidence>
<feature type="transmembrane region" description="Helical" evidence="6">
    <location>
        <begin position="238"/>
        <end position="260"/>
    </location>
</feature>
<proteinExistence type="predicted"/>
<keyword evidence="4 6" id="KW-0472">Membrane</keyword>
<feature type="transmembrane region" description="Helical" evidence="6">
    <location>
        <begin position="350"/>
        <end position="376"/>
    </location>
</feature>
<name>A0AA40FI47_9HYME</name>
<dbReference type="PANTHER" id="PTHR24060">
    <property type="entry name" value="METABOTROPIC GLUTAMATE RECEPTOR"/>
    <property type="match status" value="1"/>
</dbReference>
<protein>
    <recommendedName>
        <fullName evidence="7">G-protein coupled receptors family 3 profile domain-containing protein</fullName>
    </recommendedName>
</protein>
<evidence type="ECO:0000256" key="5">
    <source>
        <dbReference type="ARBA" id="ARBA00023180"/>
    </source>
</evidence>
<dbReference type="GO" id="GO:0004930">
    <property type="term" value="F:G protein-coupled receptor activity"/>
    <property type="evidence" value="ECO:0007669"/>
    <property type="project" value="InterPro"/>
</dbReference>
<feature type="transmembrane region" description="Helical" evidence="6">
    <location>
        <begin position="316"/>
        <end position="338"/>
    </location>
</feature>
<evidence type="ECO:0000259" key="7">
    <source>
        <dbReference type="PROSITE" id="PS50259"/>
    </source>
</evidence>
<evidence type="ECO:0000256" key="6">
    <source>
        <dbReference type="SAM" id="Phobius"/>
    </source>
</evidence>
<evidence type="ECO:0000313" key="9">
    <source>
        <dbReference type="Proteomes" id="UP001177670"/>
    </source>
</evidence>
<dbReference type="PROSITE" id="PS50259">
    <property type="entry name" value="G_PROTEIN_RECEP_F3_4"/>
    <property type="match status" value="1"/>
</dbReference>
<keyword evidence="2 6" id="KW-0812">Transmembrane</keyword>
<feature type="transmembrane region" description="Helical" evidence="6">
    <location>
        <begin position="204"/>
        <end position="226"/>
    </location>
</feature>
<evidence type="ECO:0000256" key="4">
    <source>
        <dbReference type="ARBA" id="ARBA00023136"/>
    </source>
</evidence>
<feature type="domain" description="G-protein coupled receptors family 3 profile" evidence="7">
    <location>
        <begin position="271"/>
        <end position="403"/>
    </location>
</feature>
<dbReference type="Proteomes" id="UP001177670">
    <property type="component" value="Unassembled WGS sequence"/>
</dbReference>
<reference evidence="8" key="1">
    <citation type="submission" date="2021-10" db="EMBL/GenBank/DDBJ databases">
        <title>Melipona bicolor Genome sequencing and assembly.</title>
        <authorList>
            <person name="Araujo N.S."/>
            <person name="Arias M.C."/>
        </authorList>
    </citation>
    <scope>NUCLEOTIDE SEQUENCE</scope>
    <source>
        <strain evidence="8">USP_2M_L1-L4_2017</strain>
        <tissue evidence="8">Whole body</tissue>
    </source>
</reference>
<dbReference type="Pfam" id="PF00003">
    <property type="entry name" value="7tm_3"/>
    <property type="match status" value="1"/>
</dbReference>
<keyword evidence="3 6" id="KW-1133">Transmembrane helix</keyword>
<comment type="subcellular location">
    <subcellularLocation>
        <location evidence="1">Membrane</location>
        <topology evidence="1">Multi-pass membrane protein</topology>
    </subcellularLocation>
</comment>